<dbReference type="InterPro" id="IPR031128">
    <property type="entry name" value="RNF14_RING-HC_Zfn"/>
</dbReference>
<dbReference type="CDD" id="cd23820">
    <property type="entry name" value="RWD_RNF14"/>
    <property type="match status" value="1"/>
</dbReference>
<evidence type="ECO:0000256" key="7">
    <source>
        <dbReference type="ARBA" id="ARBA00022786"/>
    </source>
</evidence>
<dbReference type="Pfam" id="PF05773">
    <property type="entry name" value="RWD"/>
    <property type="match status" value="1"/>
</dbReference>
<dbReference type="InterPro" id="IPR001841">
    <property type="entry name" value="Znf_RING"/>
</dbReference>
<dbReference type="Gene3D" id="3.10.110.10">
    <property type="entry name" value="Ubiquitin Conjugating Enzyme"/>
    <property type="match status" value="1"/>
</dbReference>
<dbReference type="Gene3D" id="3.30.40.10">
    <property type="entry name" value="Zinc/RING finger domain, C3HC4 (zinc finger)"/>
    <property type="match status" value="1"/>
</dbReference>
<feature type="domain" description="RING-type" evidence="13">
    <location>
        <begin position="272"/>
        <end position="521"/>
    </location>
</feature>
<dbReference type="PROSITE" id="PS50908">
    <property type="entry name" value="RWD"/>
    <property type="match status" value="1"/>
</dbReference>
<dbReference type="CDD" id="cd20341">
    <property type="entry name" value="BRcat_RBR_RNF14"/>
    <property type="match status" value="1"/>
</dbReference>
<dbReference type="GO" id="GO:0008270">
    <property type="term" value="F:zinc ion binding"/>
    <property type="evidence" value="ECO:0007669"/>
    <property type="project" value="UniProtKB-KW"/>
</dbReference>
<dbReference type="SMART" id="SM00184">
    <property type="entry name" value="RING"/>
    <property type="match status" value="1"/>
</dbReference>
<evidence type="ECO:0000259" key="11">
    <source>
        <dbReference type="PROSITE" id="PS50089"/>
    </source>
</evidence>
<dbReference type="STRING" id="8078.ENSFHEP00000002428"/>
<reference evidence="14" key="1">
    <citation type="submission" date="2025-08" db="UniProtKB">
        <authorList>
            <consortium name="Ensembl"/>
        </authorList>
    </citation>
    <scope>IDENTIFICATION</scope>
</reference>
<dbReference type="SMART" id="SM00647">
    <property type="entry name" value="IBR"/>
    <property type="match status" value="1"/>
</dbReference>
<dbReference type="PANTHER" id="PTHR11685">
    <property type="entry name" value="RBR FAMILY RING FINGER AND IBR DOMAIN-CONTAINING"/>
    <property type="match status" value="1"/>
</dbReference>
<evidence type="ECO:0000256" key="8">
    <source>
        <dbReference type="ARBA" id="ARBA00022833"/>
    </source>
</evidence>
<protein>
    <recommendedName>
        <fullName evidence="2">RBR-type E3 ubiquitin transferase</fullName>
        <ecNumber evidence="2">2.3.2.31</ecNumber>
    </recommendedName>
</protein>
<dbReference type="SMART" id="SM00591">
    <property type="entry name" value="RWD"/>
    <property type="match status" value="1"/>
</dbReference>
<feature type="domain" description="RWD" evidence="12">
    <location>
        <begin position="10"/>
        <end position="130"/>
    </location>
</feature>
<dbReference type="Pfam" id="PF01485">
    <property type="entry name" value="IBR"/>
    <property type="match status" value="1"/>
</dbReference>
<reference evidence="14" key="2">
    <citation type="submission" date="2025-09" db="UniProtKB">
        <authorList>
            <consortium name="Ensembl"/>
        </authorList>
    </citation>
    <scope>IDENTIFICATION</scope>
</reference>
<evidence type="ECO:0000259" key="12">
    <source>
        <dbReference type="PROSITE" id="PS50908"/>
    </source>
</evidence>
<dbReference type="EC" id="2.3.2.31" evidence="2"/>
<dbReference type="GO" id="GO:0061630">
    <property type="term" value="F:ubiquitin protein ligase activity"/>
    <property type="evidence" value="ECO:0007669"/>
    <property type="project" value="UniProtKB-EC"/>
</dbReference>
<dbReference type="Gene3D" id="2.20.25.20">
    <property type="match status" value="1"/>
</dbReference>
<dbReference type="InterPro" id="IPR031127">
    <property type="entry name" value="E3_UB_ligase_RBR"/>
</dbReference>
<dbReference type="InterPro" id="IPR017907">
    <property type="entry name" value="Znf_RING_CS"/>
</dbReference>
<evidence type="ECO:0000256" key="1">
    <source>
        <dbReference type="ARBA" id="ARBA00001798"/>
    </source>
</evidence>
<dbReference type="SUPFAM" id="SSF57850">
    <property type="entry name" value="RING/U-box"/>
    <property type="match status" value="2"/>
</dbReference>
<dbReference type="Proteomes" id="UP000265000">
    <property type="component" value="Unplaced"/>
</dbReference>
<evidence type="ECO:0000256" key="9">
    <source>
        <dbReference type="PROSITE-ProRule" id="PRU00175"/>
    </source>
</evidence>
<keyword evidence="4" id="KW-0479">Metal-binding</keyword>
<feature type="domain" description="RING-type" evidence="11">
    <location>
        <begin position="276"/>
        <end position="322"/>
    </location>
</feature>
<dbReference type="CDD" id="cd16628">
    <property type="entry name" value="RING-HC_RBR_RNF14"/>
    <property type="match status" value="1"/>
</dbReference>
<dbReference type="AlphaFoldDB" id="A0A3Q2SSA7"/>
<evidence type="ECO:0000259" key="13">
    <source>
        <dbReference type="PROSITE" id="PS51873"/>
    </source>
</evidence>
<dbReference type="InterPro" id="IPR002867">
    <property type="entry name" value="IBR_dom"/>
</dbReference>
<keyword evidence="3" id="KW-0808">Transferase</keyword>
<organism evidence="14 15">
    <name type="scientific">Fundulus heteroclitus</name>
    <name type="common">Killifish</name>
    <name type="synonym">Mummichog</name>
    <dbReference type="NCBI Taxonomy" id="8078"/>
    <lineage>
        <taxon>Eukaryota</taxon>
        <taxon>Metazoa</taxon>
        <taxon>Chordata</taxon>
        <taxon>Craniata</taxon>
        <taxon>Vertebrata</taxon>
        <taxon>Euteleostomi</taxon>
        <taxon>Actinopterygii</taxon>
        <taxon>Neopterygii</taxon>
        <taxon>Teleostei</taxon>
        <taxon>Neoteleostei</taxon>
        <taxon>Acanthomorphata</taxon>
        <taxon>Ovalentaria</taxon>
        <taxon>Atherinomorphae</taxon>
        <taxon>Cyprinodontiformes</taxon>
        <taxon>Fundulidae</taxon>
        <taxon>Fundulus</taxon>
    </lineage>
</organism>
<evidence type="ECO:0000313" key="14">
    <source>
        <dbReference type="Ensembl" id="ENSFHEP00000002428.1"/>
    </source>
</evidence>
<feature type="region of interest" description="Disordered" evidence="10">
    <location>
        <begin position="139"/>
        <end position="244"/>
    </location>
</feature>
<evidence type="ECO:0000256" key="5">
    <source>
        <dbReference type="ARBA" id="ARBA00022737"/>
    </source>
</evidence>
<evidence type="ECO:0000313" key="15">
    <source>
        <dbReference type="Proteomes" id="UP000265000"/>
    </source>
</evidence>
<comment type="catalytic activity">
    <reaction evidence="1">
        <text>[E2 ubiquitin-conjugating enzyme]-S-ubiquitinyl-L-cysteine + [acceptor protein]-L-lysine = [E2 ubiquitin-conjugating enzyme]-L-cysteine + [acceptor protein]-N(6)-ubiquitinyl-L-lysine.</text>
        <dbReference type="EC" id="2.3.2.31"/>
    </reaction>
</comment>
<dbReference type="FunFam" id="3.30.40.10:FF:000137">
    <property type="entry name" value="RanBP-type and C3HC4-type zinc finger-containing protein 1"/>
    <property type="match status" value="1"/>
</dbReference>
<dbReference type="InterPro" id="IPR044066">
    <property type="entry name" value="TRIAD_supradom"/>
</dbReference>
<dbReference type="GeneTree" id="ENSGT00940000154507"/>
<dbReference type="InterPro" id="IPR006575">
    <property type="entry name" value="RWD_dom"/>
</dbReference>
<keyword evidence="7" id="KW-0833">Ubl conjugation pathway</keyword>
<dbReference type="Ensembl" id="ENSFHET00000012251.1">
    <property type="protein sequence ID" value="ENSFHEP00000002428.1"/>
    <property type="gene ID" value="ENSFHEG00000003207.1"/>
</dbReference>
<dbReference type="GO" id="GO:0016567">
    <property type="term" value="P:protein ubiquitination"/>
    <property type="evidence" value="ECO:0007669"/>
    <property type="project" value="InterPro"/>
</dbReference>
<keyword evidence="8" id="KW-0862">Zinc</keyword>
<evidence type="ECO:0000256" key="4">
    <source>
        <dbReference type="ARBA" id="ARBA00022723"/>
    </source>
</evidence>
<keyword evidence="6 9" id="KW-0863">Zinc-finger</keyword>
<dbReference type="PROSITE" id="PS00518">
    <property type="entry name" value="ZF_RING_1"/>
    <property type="match status" value="1"/>
</dbReference>
<keyword evidence="15" id="KW-1185">Reference proteome</keyword>
<keyword evidence="5" id="KW-0677">Repeat</keyword>
<name>A0A3Q2SSA7_FUNHE</name>
<dbReference type="SUPFAM" id="SSF54495">
    <property type="entry name" value="UBC-like"/>
    <property type="match status" value="1"/>
</dbReference>
<dbReference type="InterPro" id="IPR016135">
    <property type="entry name" value="UBQ-conjugating_enzyme/RWD"/>
</dbReference>
<evidence type="ECO:0000256" key="2">
    <source>
        <dbReference type="ARBA" id="ARBA00012251"/>
    </source>
</evidence>
<dbReference type="PROSITE" id="PS51873">
    <property type="entry name" value="TRIAD"/>
    <property type="match status" value="1"/>
</dbReference>
<feature type="compositionally biased region" description="Basic and acidic residues" evidence="10">
    <location>
        <begin position="218"/>
        <end position="232"/>
    </location>
</feature>
<dbReference type="PROSITE" id="PS50089">
    <property type="entry name" value="ZF_RING_2"/>
    <property type="match status" value="1"/>
</dbReference>
<accession>A0A3Q2SSA7</accession>
<sequence>MNADLEEQEDELLALQSIFGSDEFLRDESKSAGECRVSVELPVGFNVLLKHDQTIRQYDVSFLPPLLLTFELPEDYPSSSPPSFTLTCSWLTQPQLTSLRDKLTDLYQATGGAVVLFSWIQFLREDALKHLDIHTLLELPTDESETPQTSRGKPDAERSDADEEESAPGSEPPDDQYHQVSSNPPLPPGGDAHGSDVTASETSESTDDSQGDCSSAADKSELPDSERQEEVRGIPPNKDQSYPGLSLTQSQMLLSRILIHDAEQRQKLFAGTPFDCAVCFSTWLGAECVQLHECGHIFCRACLGEFCKAQITEGNVRGVTCPQVGCPATPTPAQVKSLVGEELFYRYDRLLLQSTLDRMPDIAYCPRLSCGSAVILEKSSPAAMCSVCSFAFCVDCKKTYHGTSKCYEAPKVPEQTSEDPLAVPPQTEEGMIALLEDYTTASKWRRRLLENRYGRQTLLHTIEGRVSDRWKAVHTKPCPHCFFPIQVRLVIPGQTFLFLDVFLAAQKCCRLCCRRMADATT</sequence>
<evidence type="ECO:0000256" key="6">
    <source>
        <dbReference type="ARBA" id="ARBA00022771"/>
    </source>
</evidence>
<evidence type="ECO:0000256" key="10">
    <source>
        <dbReference type="SAM" id="MobiDB-lite"/>
    </source>
</evidence>
<proteinExistence type="predicted"/>
<dbReference type="InterPro" id="IPR013083">
    <property type="entry name" value="Znf_RING/FYVE/PHD"/>
</dbReference>
<evidence type="ECO:0000256" key="3">
    <source>
        <dbReference type="ARBA" id="ARBA00022679"/>
    </source>
</evidence>